<dbReference type="Gene3D" id="3.15.10.10">
    <property type="entry name" value="Bactericidal permeability-increasing protein, domain 1"/>
    <property type="match status" value="1"/>
</dbReference>
<comment type="domain">
    <text evidence="6">The N- and C-terminal barrels adopt an identical fold despite having only 13% of conserved residues.</text>
</comment>
<keyword evidence="9" id="KW-1185">Reference proteome</keyword>
<dbReference type="InterPro" id="IPR032942">
    <property type="entry name" value="BPI/LBP/Plunc"/>
</dbReference>
<dbReference type="CDD" id="cd00025">
    <property type="entry name" value="BPI1"/>
    <property type="match status" value="1"/>
</dbReference>
<dbReference type="FunFam" id="3.15.10.10:FF:000001">
    <property type="entry name" value="phospholipid transfer protein-like"/>
    <property type="match status" value="1"/>
</dbReference>
<evidence type="ECO:0000313" key="10">
    <source>
        <dbReference type="RefSeq" id="XP_004415370.1"/>
    </source>
</evidence>
<evidence type="ECO:0000256" key="6">
    <source>
        <dbReference type="RuleBase" id="RU369039"/>
    </source>
</evidence>
<dbReference type="FunFam" id="3.15.20.10:FF:000001">
    <property type="entry name" value="Phospholipid transfer protein"/>
    <property type="match status" value="1"/>
</dbReference>
<organism evidence="9 10">
    <name type="scientific">Odobenus rosmarus divergens</name>
    <name type="common">Pacific walrus</name>
    <dbReference type="NCBI Taxonomy" id="9708"/>
    <lineage>
        <taxon>Eukaryota</taxon>
        <taxon>Metazoa</taxon>
        <taxon>Chordata</taxon>
        <taxon>Craniata</taxon>
        <taxon>Vertebrata</taxon>
        <taxon>Euteleostomi</taxon>
        <taxon>Mammalia</taxon>
        <taxon>Eutheria</taxon>
        <taxon>Laurasiatheria</taxon>
        <taxon>Carnivora</taxon>
        <taxon>Caniformia</taxon>
        <taxon>Pinnipedia</taxon>
        <taxon>Odobenidae</taxon>
        <taxon>Odobenus</taxon>
    </lineage>
</organism>
<dbReference type="InterPro" id="IPR017943">
    <property type="entry name" value="Bactericidal_perm-incr_a/b_dom"/>
</dbReference>
<dbReference type="Proteomes" id="UP000245340">
    <property type="component" value="Unplaced"/>
</dbReference>
<dbReference type="Gene3D" id="3.15.20.10">
    <property type="entry name" value="Bactericidal permeability-increasing protein, domain 2"/>
    <property type="match status" value="1"/>
</dbReference>
<feature type="domain" description="Lipid-binding serum glycoprotein C-terminal" evidence="8">
    <location>
        <begin position="367"/>
        <end position="576"/>
    </location>
</feature>
<keyword evidence="6" id="KW-0391">Immunity</keyword>
<evidence type="ECO:0000259" key="7">
    <source>
        <dbReference type="SMART" id="SM00328"/>
    </source>
</evidence>
<dbReference type="SMART" id="SM00328">
    <property type="entry name" value="BPI1"/>
    <property type="match status" value="1"/>
</dbReference>
<keyword evidence="4 6" id="KW-1015">Disulfide bond</keyword>
<dbReference type="GO" id="GO:0006953">
    <property type="term" value="P:acute-phase response"/>
    <property type="evidence" value="ECO:0007669"/>
    <property type="project" value="TreeGrafter"/>
</dbReference>
<evidence type="ECO:0000256" key="3">
    <source>
        <dbReference type="ARBA" id="ARBA00022525"/>
    </source>
</evidence>
<keyword evidence="6" id="KW-0044">Antibiotic</keyword>
<dbReference type="RefSeq" id="XP_004415370.1">
    <property type="nucleotide sequence ID" value="XM_004415313.1"/>
</dbReference>
<keyword evidence="6" id="KW-0929">Antimicrobial</keyword>
<keyword evidence="3 6" id="KW-0964">Secreted</keyword>
<dbReference type="GO" id="GO:0005615">
    <property type="term" value="C:extracellular space"/>
    <property type="evidence" value="ECO:0007669"/>
    <property type="project" value="UniProtKB-UniRule"/>
</dbReference>
<dbReference type="PANTHER" id="PTHR10504">
    <property type="entry name" value="BACTERICIDAL PERMEABILITY-INCREASING BPI PROTEIN-RELATED"/>
    <property type="match status" value="1"/>
</dbReference>
<dbReference type="GO" id="GO:0045087">
    <property type="term" value="P:innate immune response"/>
    <property type="evidence" value="ECO:0007669"/>
    <property type="project" value="UniProtKB-UniRule"/>
</dbReference>
<feature type="domain" description="Lipid-binding serum glycoprotein N-terminal" evidence="7">
    <location>
        <begin position="96"/>
        <end position="356"/>
    </location>
</feature>
<dbReference type="AlphaFoldDB" id="A0A9B0HBW1"/>
<proteinExistence type="inferred from homology"/>
<dbReference type="PANTHER" id="PTHR10504:SF76">
    <property type="entry name" value="BACTERICIDAL PERMEABILITY-INCREASING PROTEIN"/>
    <property type="match status" value="1"/>
</dbReference>
<evidence type="ECO:0000256" key="5">
    <source>
        <dbReference type="ARBA" id="ARBA00023180"/>
    </source>
</evidence>
<dbReference type="GO" id="GO:0043032">
    <property type="term" value="P:positive regulation of macrophage activation"/>
    <property type="evidence" value="ECO:0007669"/>
    <property type="project" value="TreeGrafter"/>
</dbReference>
<dbReference type="GO" id="GO:0031663">
    <property type="term" value="P:lipopolysaccharide-mediated signaling pathway"/>
    <property type="evidence" value="ECO:0007669"/>
    <property type="project" value="TreeGrafter"/>
</dbReference>
<dbReference type="Pfam" id="PF01273">
    <property type="entry name" value="LBP_BPI_CETP"/>
    <property type="match status" value="1"/>
</dbReference>
<evidence type="ECO:0000256" key="1">
    <source>
        <dbReference type="ARBA" id="ARBA00004613"/>
    </source>
</evidence>
<name>A0A9B0HBW1_ODORO</name>
<protein>
    <recommendedName>
        <fullName evidence="6">Bactericidal permeability-increasing protein</fullName>
        <shortName evidence="6">BPI</shortName>
    </recommendedName>
</protein>
<dbReference type="GO" id="GO:0050830">
    <property type="term" value="P:defense response to Gram-positive bacterium"/>
    <property type="evidence" value="ECO:0007669"/>
    <property type="project" value="TreeGrafter"/>
</dbReference>
<dbReference type="SMART" id="SM00329">
    <property type="entry name" value="BPI2"/>
    <property type="match status" value="1"/>
</dbReference>
<comment type="subunit">
    <text evidence="6">Monomer. Homodimer; disulfide-linked.</text>
</comment>
<keyword evidence="6" id="KW-0399">Innate immunity</keyword>
<evidence type="ECO:0000259" key="8">
    <source>
        <dbReference type="SMART" id="SM00329"/>
    </source>
</evidence>
<evidence type="ECO:0000313" key="9">
    <source>
        <dbReference type="Proteomes" id="UP000245340"/>
    </source>
</evidence>
<sequence>MGTGGFWGSQSVGSARPGLLAGPAGEVRQSQVVVASAATLDVYISQGRLLQKATSARDVAEDRMMARLYRVVVTLLLLAEVSGFEEGATNPGFVARITRKGLEYARRFGVAILKKELSTIKLPDFSGSFKVGWIKSVSYDFYRLTIHCFELRNSDLRLRPRQGVRASLSNNYMFVSGNWKVKKAFVTLDGTFDVNVDGISISVSLKLGKDQSGRPTASVAHCRNSIGHISVDISGQLSWILNLFHERIENNFKNILEQKNRNNDGIYPAGLLGGLYDIIHTGTDECLIQRKGRVNGICEMVRKSTTSHLEPYLRTLPVISMIDQVAGIDYSLVDAPEVTSQVLDTPFKGEFFGQNWHSPAPFDAPPKKHDHMVYFAVSEYVFNTASWVYHQAGHMNFTIQNHHIPLDSPIHLHTSSFRAIIPQLARLYPNMELELETSPESAPFLMFTPGSVTLMPVIDIQAFAVLPTSSDRKPLFQLRVTTNISATISVNSDRIAGSVTTGSKLKLELKHSNIRFINVELMEAILNYYALHTLYASLNAKLEEGFPLPLPRDTHLNSLELQVHEEQKRDNVSLKPCVAASLVRNIYRDGSRDRPAAI</sequence>
<dbReference type="GO" id="GO:0050829">
    <property type="term" value="P:defense response to Gram-negative bacterium"/>
    <property type="evidence" value="ECO:0007669"/>
    <property type="project" value="UniProtKB-UniRule"/>
</dbReference>
<dbReference type="GO" id="GO:0001530">
    <property type="term" value="F:lipopolysaccharide binding"/>
    <property type="evidence" value="ECO:0007669"/>
    <property type="project" value="TreeGrafter"/>
</dbReference>
<gene>
    <name evidence="10" type="primary">LOC101370586</name>
</gene>
<dbReference type="Pfam" id="PF02886">
    <property type="entry name" value="LBP_BPI_CETP_C"/>
    <property type="match status" value="1"/>
</dbReference>
<dbReference type="GO" id="GO:0002281">
    <property type="term" value="P:macrophage activation involved in immune response"/>
    <property type="evidence" value="ECO:0007669"/>
    <property type="project" value="TreeGrafter"/>
</dbReference>
<evidence type="ECO:0000256" key="2">
    <source>
        <dbReference type="ARBA" id="ARBA00007292"/>
    </source>
</evidence>
<reference evidence="10" key="1">
    <citation type="submission" date="2025-08" db="UniProtKB">
        <authorList>
            <consortium name="RefSeq"/>
        </authorList>
    </citation>
    <scope>IDENTIFICATION</scope>
</reference>
<comment type="domain">
    <text evidence="6">The N-terminal region may be exposed to the interior of the granule, whereas the C-terminal portion may be embedded in the membrane. During phagocytosis and degranulation, proteases may be released and activated and cleave BPI at the junction of the N- and C-terminal portions of the molecule, providing controlled release of the N-terminal antibacterial fragment when bacteria are ingested.</text>
</comment>
<comment type="function">
    <text evidence="6">The cytotoxic action of BPI is limited to many species of Gram-negative bacteria; this specificity may be explained by a strong affinity of the very basic N-terminal half for the negatively charged lipopolysaccharides that are unique to the Gram-negative bacterial outer envelope.</text>
</comment>
<keyword evidence="5 6" id="KW-0325">Glycoprotein</keyword>
<evidence type="ECO:0000256" key="4">
    <source>
        <dbReference type="ARBA" id="ARBA00023157"/>
    </source>
</evidence>
<dbReference type="InterPro" id="IPR017942">
    <property type="entry name" value="Lipid-bd_serum_glycop_N"/>
</dbReference>
<dbReference type="InterPro" id="IPR001124">
    <property type="entry name" value="Lipid-bd_serum_glycop_C"/>
</dbReference>
<comment type="similarity">
    <text evidence="2">Belongs to the BPI/LBP/Plunc superfamily. BPI/LBP family.</text>
</comment>
<dbReference type="CDD" id="cd00026">
    <property type="entry name" value="BPI2"/>
    <property type="match status" value="1"/>
</dbReference>
<comment type="subcellular location">
    <subcellularLocation>
        <location evidence="1 6">Secreted</location>
    </subcellularLocation>
</comment>
<dbReference type="SUPFAM" id="SSF55394">
    <property type="entry name" value="Bactericidal permeability-increasing protein, BPI"/>
    <property type="match status" value="3"/>
</dbReference>
<keyword evidence="6" id="KW-0732">Signal</keyword>
<accession>A0A9B0HBW1</accession>